<feature type="region of interest" description="Disordered" evidence="1">
    <location>
        <begin position="1345"/>
        <end position="1516"/>
    </location>
</feature>
<proteinExistence type="predicted"/>
<dbReference type="OrthoDB" id="2804751at2759"/>
<feature type="compositionally biased region" description="Polar residues" evidence="1">
    <location>
        <begin position="1494"/>
        <end position="1503"/>
    </location>
</feature>
<dbReference type="HOGENOM" id="CLU_247250_0_0_1"/>
<feature type="region of interest" description="Disordered" evidence="1">
    <location>
        <begin position="1273"/>
        <end position="1309"/>
    </location>
</feature>
<feature type="region of interest" description="Disordered" evidence="1">
    <location>
        <begin position="1160"/>
        <end position="1211"/>
    </location>
</feature>
<feature type="compositionally biased region" description="Polar residues" evidence="1">
    <location>
        <begin position="1443"/>
        <end position="1467"/>
    </location>
</feature>
<dbReference type="EMBL" id="HE797150">
    <property type="protein sequence ID" value="CCM04302.1"/>
    <property type="molecule type" value="Genomic_DNA"/>
</dbReference>
<feature type="region of interest" description="Disordered" evidence="1">
    <location>
        <begin position="54"/>
        <end position="110"/>
    </location>
</feature>
<feature type="region of interest" description="Disordered" evidence="1">
    <location>
        <begin position="417"/>
        <end position="471"/>
    </location>
</feature>
<name>J4HZ60_9APHY</name>
<feature type="region of interest" description="Disordered" evidence="1">
    <location>
        <begin position="1045"/>
        <end position="1077"/>
    </location>
</feature>
<reference evidence="2 3" key="1">
    <citation type="journal article" date="2012" name="Appl. Environ. Microbiol.">
        <title>Short-read sequencing for genomic analysis of the brown rot fungus Fibroporia radiculosa.</title>
        <authorList>
            <person name="Tang J.D."/>
            <person name="Perkins A.D."/>
            <person name="Sonstegard T.S."/>
            <person name="Schroeder S.G."/>
            <person name="Burgess S.C."/>
            <person name="Diehl S.V."/>
        </authorList>
    </citation>
    <scope>NUCLEOTIDE SEQUENCE [LARGE SCALE GENOMIC DNA]</scope>
    <source>
        <strain evidence="2 3">TFFH 294</strain>
    </source>
</reference>
<evidence type="ECO:0000313" key="2">
    <source>
        <dbReference type="EMBL" id="CCM04302.1"/>
    </source>
</evidence>
<organism evidence="2 3">
    <name type="scientific">Fibroporia radiculosa</name>
    <dbReference type="NCBI Taxonomy" id="599839"/>
    <lineage>
        <taxon>Eukaryota</taxon>
        <taxon>Fungi</taxon>
        <taxon>Dikarya</taxon>
        <taxon>Basidiomycota</taxon>
        <taxon>Agaricomycotina</taxon>
        <taxon>Agaricomycetes</taxon>
        <taxon>Polyporales</taxon>
        <taxon>Fibroporiaceae</taxon>
        <taxon>Fibroporia</taxon>
    </lineage>
</organism>
<feature type="compositionally biased region" description="Polar residues" evidence="1">
    <location>
        <begin position="1174"/>
        <end position="1199"/>
    </location>
</feature>
<feature type="compositionally biased region" description="Acidic residues" evidence="1">
    <location>
        <begin position="87"/>
        <end position="98"/>
    </location>
</feature>
<feature type="region of interest" description="Disordered" evidence="1">
    <location>
        <begin position="786"/>
        <end position="814"/>
    </location>
</feature>
<dbReference type="STRING" id="599839.J4HZ60"/>
<feature type="region of interest" description="Disordered" evidence="1">
    <location>
        <begin position="123"/>
        <end position="190"/>
    </location>
</feature>
<evidence type="ECO:0000313" key="3">
    <source>
        <dbReference type="Proteomes" id="UP000006352"/>
    </source>
</evidence>
<feature type="compositionally biased region" description="Polar residues" evidence="1">
    <location>
        <begin position="978"/>
        <end position="988"/>
    </location>
</feature>
<feature type="region of interest" description="Disordered" evidence="1">
    <location>
        <begin position="946"/>
        <end position="992"/>
    </location>
</feature>
<gene>
    <name evidence="2" type="ORF">FIBRA_06473</name>
</gene>
<accession>J4HZ60</accession>
<dbReference type="InParanoid" id="J4HZ60"/>
<dbReference type="Proteomes" id="UP000006352">
    <property type="component" value="Unassembled WGS sequence"/>
</dbReference>
<sequence length="1531" mass="160492">MSVALEDQGQDVTVLQDTTNAVHMTKDLAIPDDIAALDKGIADVPLEEAIILNGDAHAEDEAQEPVNEESVSAGEADASHEEPQAVVEEEIVEQEDTPQAEAQDATTHAAADPVVIEEVVEVDASATDASEVDEPSAVAEETPLVEESSQLEVTSADEPLGLEAAESAPDAPTHVESVEPRAVESPEPTETITVEAVVIEEAGVEPQVVAVGTIEPEAESEGLEEDAGSAAPIVVEEFAAEESEIHAEEVIAEAPLALEDDPIEDDAQTPETVAVIVEEVVSDIPTGTVSEDEEEQPTEADIAAIEEEADVTAEPVPTEVVLVEDSAPVEVIVEDSVPAEVIVEESGPVDVIVESEEVPADIPGDDVETVDVSSIAVDIPSTENAVAPEEVFIAESPATGEETVESEVPLEEIAVSSESADVLDELTSVSEPTPSEPEVVVEDSISVEVPADSEAAVEEPVSAEVESEPTTDISAAAMSEAEVVQPPQELSTAAAEAEVGDVEVVPESEISCQVESDATEPPLGVVEDAAEIIPQDTIAEFVESSGEADAETSTVVVDTVEVSEPAESEQIPVPAEEIAIVAAEASEDEEDTTAELHEVVDESMNTTAAAEAEEAAVEETPAEVLIHEEQHVEDAVTADHVVEPEVISAENIVEEIAIAEEETDLAAEEPAVIEEVVAVQSESSPAEEVEAPVPADTETIEHEVPALSEASVTLISEDVEEVSAPLVVAEPSTTDEVSVDLDAEVVKPIQVAGETPVIVVEASQSEDDAVELSEEVNVSENVLPAGETEVERPKSPWTPSYSVTRQGPGVNAEAEDNEIADLEQLPEPSVHASTFVADSPSAAIVTEEEIADGTTVEEDIEETIVPAEEAASSVVQETVDVVDVESIVEPTVADVASEVPAAIAETIEEESPASLDEQEEPITVDDVQAADVSIETPVIVVDVDESETGIEESSAELDISEVSSPSGEAEIERPKSPWTPSYSVTVQGPGTDEVTAEDQDEIAELDQLPPPAEAISAESAIEVIEAPVEEPIEIPIISTEIVDAPEEEPMAASDAAPPQATESDSTQIAVDSIDASKPQSWVRSYSVSSQGASPLPSPKTIAVNDAQLDVVEPIGAPEASSETINVTDETVAEIQEPELEVDAIASTTETVAIIVIEDQDALPQAEEGEVHAPTTESDTADSSKSSWIPSYSVNSQGASPLQGPHPTEDADIEELKDVSLAGASVAEPIDSIVEAPVSASTDIDSNVKVDNEVAEETAQPEIVLTSEAEEIVAEDTQSSLDASAPEVPERPWTPSYSVTNQGKSPFSGPVVLEDEEVNQLDTLPAPVEVTEQPPPVDVIEEIAPEAVPEEEIAQTDNMTVTEECHERPWTPSYSVTVQGPGTSTEAANGDSSEPTGVSNGNGQPQAFPTIENNDVSSQKVVTKPSLLRLAPLDENAPVDISGDSETQTGTTSPTNGRARLESTTSSRFFPGGWFSSTHKLPEGRTSHEYASGEFSKSPTSATESPALEVPTNTPIDGVIDEKKRSKWCIIM</sequence>
<feature type="compositionally biased region" description="Acidic residues" evidence="1">
    <location>
        <begin position="946"/>
        <end position="959"/>
    </location>
</feature>
<protein>
    <submittedName>
        <fullName evidence="2">Uncharacterized protein</fullName>
    </submittedName>
</protein>
<feature type="compositionally biased region" description="Low complexity" evidence="1">
    <location>
        <begin position="99"/>
        <end position="110"/>
    </location>
</feature>
<dbReference type="RefSeq" id="XP_012183585.1">
    <property type="nucleotide sequence ID" value="XM_012328195.1"/>
</dbReference>
<feature type="compositionally biased region" description="Polar residues" evidence="1">
    <location>
        <begin position="1060"/>
        <end position="1069"/>
    </location>
</feature>
<feature type="compositionally biased region" description="Low complexity" evidence="1">
    <location>
        <begin position="428"/>
        <end position="464"/>
    </location>
</feature>
<dbReference type="GeneID" id="24099213"/>
<keyword evidence="3" id="KW-1185">Reference proteome</keyword>
<evidence type="ECO:0000256" key="1">
    <source>
        <dbReference type="SAM" id="MobiDB-lite"/>
    </source>
</evidence>
<feature type="compositionally biased region" description="Polar residues" evidence="1">
    <location>
        <begin position="1371"/>
        <end position="1420"/>
    </location>
</feature>
<feature type="compositionally biased region" description="Polar residues" evidence="1">
    <location>
        <begin position="1294"/>
        <end position="1304"/>
    </location>
</feature>